<feature type="non-terminal residue" evidence="1">
    <location>
        <position position="61"/>
    </location>
</feature>
<gene>
    <name evidence="1" type="ORF">AVDCRST_MAG93-4894</name>
</gene>
<sequence length="61" mass="6289">PSTPWPASTPGCCGSTPPAACGPCGWTIRARLASSMPAGPCCSAIRRWPWAACRSHAAHEP</sequence>
<protein>
    <submittedName>
        <fullName evidence="1">Uncharacterized protein</fullName>
    </submittedName>
</protein>
<evidence type="ECO:0000313" key="1">
    <source>
        <dbReference type="EMBL" id="CAA9305552.1"/>
    </source>
</evidence>
<organism evidence="1">
    <name type="scientific">uncultured Chloroflexia bacterium</name>
    <dbReference type="NCBI Taxonomy" id="1672391"/>
    <lineage>
        <taxon>Bacteria</taxon>
        <taxon>Bacillati</taxon>
        <taxon>Chloroflexota</taxon>
        <taxon>Chloroflexia</taxon>
        <taxon>environmental samples</taxon>
    </lineage>
</organism>
<accession>A0A6J4KGY4</accession>
<reference evidence="1" key="1">
    <citation type="submission" date="2020-02" db="EMBL/GenBank/DDBJ databases">
        <authorList>
            <person name="Meier V. D."/>
        </authorList>
    </citation>
    <scope>NUCLEOTIDE SEQUENCE</scope>
    <source>
        <strain evidence="1">AVDCRST_MAG93</strain>
    </source>
</reference>
<proteinExistence type="predicted"/>
<name>A0A6J4KGY4_9CHLR</name>
<dbReference type="EMBL" id="CADCTR010001649">
    <property type="protein sequence ID" value="CAA9305552.1"/>
    <property type="molecule type" value="Genomic_DNA"/>
</dbReference>
<dbReference type="AlphaFoldDB" id="A0A6J4KGY4"/>
<feature type="non-terminal residue" evidence="1">
    <location>
        <position position="1"/>
    </location>
</feature>